<protein>
    <submittedName>
        <fullName evidence="4">Quinone oxidoreductase putative</fullName>
    </submittedName>
</protein>
<gene>
    <name evidence="4" type="ORF">EXIGLDRAFT_653761</name>
</gene>
<keyword evidence="5" id="KW-1185">Reference proteome</keyword>
<dbReference type="EMBL" id="KV426177">
    <property type="protein sequence ID" value="KZV85763.1"/>
    <property type="molecule type" value="Genomic_DNA"/>
</dbReference>
<accession>A0A165DZR9</accession>
<dbReference type="GO" id="GO:0016651">
    <property type="term" value="F:oxidoreductase activity, acting on NAD(P)H"/>
    <property type="evidence" value="ECO:0007669"/>
    <property type="project" value="TreeGrafter"/>
</dbReference>
<dbReference type="STRING" id="1314781.A0A165DZR9"/>
<keyword evidence="1" id="KW-0521">NADP</keyword>
<dbReference type="InterPro" id="IPR036291">
    <property type="entry name" value="NAD(P)-bd_dom_sf"/>
</dbReference>
<organism evidence="4 5">
    <name type="scientific">Exidia glandulosa HHB12029</name>
    <dbReference type="NCBI Taxonomy" id="1314781"/>
    <lineage>
        <taxon>Eukaryota</taxon>
        <taxon>Fungi</taxon>
        <taxon>Dikarya</taxon>
        <taxon>Basidiomycota</taxon>
        <taxon>Agaricomycotina</taxon>
        <taxon>Agaricomycetes</taxon>
        <taxon>Auriculariales</taxon>
        <taxon>Exidiaceae</taxon>
        <taxon>Exidia</taxon>
    </lineage>
</organism>
<name>A0A165DZR9_EXIGL</name>
<dbReference type="OrthoDB" id="203908at2759"/>
<dbReference type="Gene3D" id="3.40.50.720">
    <property type="entry name" value="NAD(P)-binding Rossmann-like Domain"/>
    <property type="match status" value="1"/>
</dbReference>
<dbReference type="AlphaFoldDB" id="A0A165DZR9"/>
<proteinExistence type="predicted"/>
<dbReference type="NCBIfam" id="TIGR02824">
    <property type="entry name" value="quinone_pig3"/>
    <property type="match status" value="1"/>
</dbReference>
<reference evidence="4 5" key="1">
    <citation type="journal article" date="2016" name="Mol. Biol. Evol.">
        <title>Comparative Genomics of Early-Diverging Mushroom-Forming Fungi Provides Insights into the Origins of Lignocellulose Decay Capabilities.</title>
        <authorList>
            <person name="Nagy L.G."/>
            <person name="Riley R."/>
            <person name="Tritt A."/>
            <person name="Adam C."/>
            <person name="Daum C."/>
            <person name="Floudas D."/>
            <person name="Sun H."/>
            <person name="Yadav J.S."/>
            <person name="Pangilinan J."/>
            <person name="Larsson K.H."/>
            <person name="Matsuura K."/>
            <person name="Barry K."/>
            <person name="Labutti K."/>
            <person name="Kuo R."/>
            <person name="Ohm R.A."/>
            <person name="Bhattacharya S.S."/>
            <person name="Shirouzu T."/>
            <person name="Yoshinaga Y."/>
            <person name="Martin F.M."/>
            <person name="Grigoriev I.V."/>
            <person name="Hibbett D.S."/>
        </authorList>
    </citation>
    <scope>NUCLEOTIDE SEQUENCE [LARGE SCALE GENOMIC DNA]</scope>
    <source>
        <strain evidence="4 5">HHB12029</strain>
    </source>
</reference>
<dbReference type="InterPro" id="IPR013149">
    <property type="entry name" value="ADH-like_C"/>
</dbReference>
<dbReference type="InterPro" id="IPR011032">
    <property type="entry name" value="GroES-like_sf"/>
</dbReference>
<dbReference type="SUPFAM" id="SSF51735">
    <property type="entry name" value="NAD(P)-binding Rossmann-fold domains"/>
    <property type="match status" value="1"/>
</dbReference>
<dbReference type="InterPro" id="IPR014189">
    <property type="entry name" value="Quinone_OxRdtase_PIG3"/>
</dbReference>
<dbReference type="Pfam" id="PF08240">
    <property type="entry name" value="ADH_N"/>
    <property type="match status" value="1"/>
</dbReference>
<dbReference type="InterPro" id="IPR020843">
    <property type="entry name" value="ER"/>
</dbReference>
<dbReference type="SMART" id="SM00829">
    <property type="entry name" value="PKS_ER"/>
    <property type="match status" value="1"/>
</dbReference>
<dbReference type="PANTHER" id="PTHR48106">
    <property type="entry name" value="QUINONE OXIDOREDUCTASE PIG3-RELATED"/>
    <property type="match status" value="1"/>
</dbReference>
<dbReference type="SUPFAM" id="SSF50129">
    <property type="entry name" value="GroES-like"/>
    <property type="match status" value="1"/>
</dbReference>
<evidence type="ECO:0000256" key="2">
    <source>
        <dbReference type="ARBA" id="ARBA00023002"/>
    </source>
</evidence>
<dbReference type="InParanoid" id="A0A165DZR9"/>
<dbReference type="Pfam" id="PF00107">
    <property type="entry name" value="ADH_zinc_N"/>
    <property type="match status" value="1"/>
</dbReference>
<evidence type="ECO:0000313" key="4">
    <source>
        <dbReference type="EMBL" id="KZV85763.1"/>
    </source>
</evidence>
<dbReference type="InterPro" id="IPR013154">
    <property type="entry name" value="ADH-like_N"/>
</dbReference>
<evidence type="ECO:0000313" key="5">
    <source>
        <dbReference type="Proteomes" id="UP000077266"/>
    </source>
</evidence>
<sequence>MSMRAILVNGGKGPVENLILGTAPRPTPAAHHVLVKVKSFGLNRMDIFQRMGKYPVPKHASEILGVEFSGTVAQTGTTASKWKEGDEVMGIAAGGAYAEYIAVPQTHVLPKPSQLSWNEAASVPEAWLTAFGALAVSCSIKRDEHVLVHTGASGVGVAANQLARFLGAKTVTTTASTDDKLAWLRRMPMAPTHTVNYKTADFAEEIARVTDGHGVDVLVDFVGKSHWEKNIASLAVDGRMVLLALLSGATVEKFSLQPFLYKRLRLEGSTLRARSEDYQTALIERFAREVLPEISGVDGPGKLKAYIHATYPWAQIQDATRELEANQNIGKVVAEIDSTSLPV</sequence>
<dbReference type="PANTHER" id="PTHR48106:SF18">
    <property type="entry name" value="QUINONE OXIDOREDUCTASE PIG3"/>
    <property type="match status" value="1"/>
</dbReference>
<evidence type="ECO:0000259" key="3">
    <source>
        <dbReference type="SMART" id="SM00829"/>
    </source>
</evidence>
<keyword evidence="2" id="KW-0560">Oxidoreductase</keyword>
<feature type="domain" description="Enoyl reductase (ER)" evidence="3">
    <location>
        <begin position="13"/>
        <end position="334"/>
    </location>
</feature>
<dbReference type="Proteomes" id="UP000077266">
    <property type="component" value="Unassembled WGS sequence"/>
</dbReference>
<dbReference type="CDD" id="cd05276">
    <property type="entry name" value="p53_inducible_oxidoreductase"/>
    <property type="match status" value="1"/>
</dbReference>
<dbReference type="GO" id="GO:0070402">
    <property type="term" value="F:NADPH binding"/>
    <property type="evidence" value="ECO:0007669"/>
    <property type="project" value="TreeGrafter"/>
</dbReference>
<dbReference type="Gene3D" id="3.90.180.10">
    <property type="entry name" value="Medium-chain alcohol dehydrogenases, catalytic domain"/>
    <property type="match status" value="1"/>
</dbReference>
<evidence type="ECO:0000256" key="1">
    <source>
        <dbReference type="ARBA" id="ARBA00022857"/>
    </source>
</evidence>